<dbReference type="PANTHER" id="PTHR30097">
    <property type="entry name" value="CATION EFFLUX SYSTEM PROTEIN CUSB"/>
    <property type="match status" value="1"/>
</dbReference>
<dbReference type="GO" id="GO:0060003">
    <property type="term" value="P:copper ion export"/>
    <property type="evidence" value="ECO:0007669"/>
    <property type="project" value="TreeGrafter"/>
</dbReference>
<protein>
    <submittedName>
        <fullName evidence="5">Efflux RND transporter periplasmic adaptor subunit</fullName>
    </submittedName>
</protein>
<keyword evidence="6" id="KW-1185">Reference proteome</keyword>
<feature type="chain" id="PRO_5029482251" evidence="3">
    <location>
        <begin position="25"/>
        <end position="381"/>
    </location>
</feature>
<organism evidence="5 6">
    <name type="scientific">Cryomorpha ignava</name>
    <dbReference type="NCBI Taxonomy" id="101383"/>
    <lineage>
        <taxon>Bacteria</taxon>
        <taxon>Pseudomonadati</taxon>
        <taxon>Bacteroidota</taxon>
        <taxon>Flavobacteriia</taxon>
        <taxon>Flavobacteriales</taxon>
        <taxon>Cryomorphaceae</taxon>
        <taxon>Cryomorpha</taxon>
    </lineage>
</organism>
<dbReference type="GO" id="GO:0022857">
    <property type="term" value="F:transmembrane transporter activity"/>
    <property type="evidence" value="ECO:0007669"/>
    <property type="project" value="InterPro"/>
</dbReference>
<gene>
    <name evidence="5" type="ORF">G3O08_16175</name>
</gene>
<dbReference type="PROSITE" id="PS51257">
    <property type="entry name" value="PROKAR_LIPOPROTEIN"/>
    <property type="match status" value="1"/>
</dbReference>
<dbReference type="Proteomes" id="UP000486602">
    <property type="component" value="Unassembled WGS sequence"/>
</dbReference>
<evidence type="ECO:0000256" key="2">
    <source>
        <dbReference type="ARBA" id="ARBA00022448"/>
    </source>
</evidence>
<dbReference type="EMBL" id="JAAGVY010000038">
    <property type="protein sequence ID" value="NEN25038.1"/>
    <property type="molecule type" value="Genomic_DNA"/>
</dbReference>
<evidence type="ECO:0000256" key="1">
    <source>
        <dbReference type="ARBA" id="ARBA00009477"/>
    </source>
</evidence>
<dbReference type="PANTHER" id="PTHR30097:SF4">
    <property type="entry name" value="SLR6042 PROTEIN"/>
    <property type="match status" value="1"/>
</dbReference>
<dbReference type="Gene3D" id="2.40.50.100">
    <property type="match status" value="1"/>
</dbReference>
<evidence type="ECO:0000313" key="6">
    <source>
        <dbReference type="Proteomes" id="UP000486602"/>
    </source>
</evidence>
<dbReference type="InterPro" id="IPR051909">
    <property type="entry name" value="MFP_Cation_Efflux"/>
</dbReference>
<dbReference type="GO" id="GO:0016020">
    <property type="term" value="C:membrane"/>
    <property type="evidence" value="ECO:0007669"/>
    <property type="project" value="InterPro"/>
</dbReference>
<dbReference type="AlphaFoldDB" id="A0A7K3WU12"/>
<evidence type="ECO:0000256" key="3">
    <source>
        <dbReference type="SAM" id="SignalP"/>
    </source>
</evidence>
<dbReference type="GO" id="GO:0015679">
    <property type="term" value="P:plasma membrane copper ion transport"/>
    <property type="evidence" value="ECO:0007669"/>
    <property type="project" value="TreeGrafter"/>
</dbReference>
<dbReference type="SUPFAM" id="SSF111369">
    <property type="entry name" value="HlyD-like secretion proteins"/>
    <property type="match status" value="1"/>
</dbReference>
<name>A0A7K3WU12_9FLAO</name>
<proteinExistence type="inferred from homology"/>
<sequence>MKFFTISHLFFAAALTLVSCSSNNSEPIEIAAESPAESGYTLSENQFQTSGMELGKMEMKEFHEVVKANGMFDVPPKNKASVSSYFGGTVKDIELLPGEHVKKGQTLFILENPDFVQMQQDYLEAKGQLTYLKSDYERQTNLAEDNVTSQKTFLKAESDYAVTKVKVESLGKKLSLMNINPNTLTLENMRSVIAITSPIDAYITKVNIIRGAFLSPAQAAIELVNTDHLHLELSVFEKDLPKVRVGQDILFRIQEDKGQEYKATVHLINKTIDPENRTIGIHGHLVDEKSADQFTPGMYVEATIYATSKSMAALPQNAVVEIDDKSYVLELESSSNNEYVFSQKEVKTGATTSGFIEILNAPDFDSNAEFLTNGAFNLITE</sequence>
<comment type="similarity">
    <text evidence="1">Belongs to the membrane fusion protein (MFP) (TC 8.A.1) family.</text>
</comment>
<dbReference type="Gene3D" id="1.10.287.470">
    <property type="entry name" value="Helix hairpin bin"/>
    <property type="match status" value="1"/>
</dbReference>
<comment type="caution">
    <text evidence="5">The sequence shown here is derived from an EMBL/GenBank/DDBJ whole genome shotgun (WGS) entry which is preliminary data.</text>
</comment>
<evidence type="ECO:0000259" key="4">
    <source>
        <dbReference type="Pfam" id="PF25954"/>
    </source>
</evidence>
<dbReference type="Pfam" id="PF25954">
    <property type="entry name" value="Beta-barrel_RND_2"/>
    <property type="match status" value="1"/>
</dbReference>
<feature type="signal peptide" evidence="3">
    <location>
        <begin position="1"/>
        <end position="24"/>
    </location>
</feature>
<dbReference type="InterPro" id="IPR006143">
    <property type="entry name" value="RND_pump_MFP"/>
</dbReference>
<dbReference type="NCBIfam" id="TIGR01730">
    <property type="entry name" value="RND_mfp"/>
    <property type="match status" value="1"/>
</dbReference>
<keyword evidence="3" id="KW-0732">Signal</keyword>
<accession>A0A7K3WU12</accession>
<evidence type="ECO:0000313" key="5">
    <source>
        <dbReference type="EMBL" id="NEN25038.1"/>
    </source>
</evidence>
<dbReference type="GO" id="GO:0030313">
    <property type="term" value="C:cell envelope"/>
    <property type="evidence" value="ECO:0007669"/>
    <property type="project" value="TreeGrafter"/>
</dbReference>
<dbReference type="RefSeq" id="WP_163286457.1">
    <property type="nucleotide sequence ID" value="NZ_JAAGVY010000038.1"/>
</dbReference>
<feature type="domain" description="CusB-like beta-barrel" evidence="4">
    <location>
        <begin position="231"/>
        <end position="305"/>
    </location>
</feature>
<dbReference type="Gene3D" id="2.40.30.170">
    <property type="match status" value="1"/>
</dbReference>
<reference evidence="5 6" key="1">
    <citation type="submission" date="2020-02" db="EMBL/GenBank/DDBJ databases">
        <title>Out from the shadows clarifying the taxonomy of the family Cryomorphaceae and related taxa by utilizing the GTDB taxonomic framework.</title>
        <authorList>
            <person name="Bowman J.P."/>
        </authorList>
    </citation>
    <scope>NUCLEOTIDE SEQUENCE [LARGE SCALE GENOMIC DNA]</scope>
    <source>
        <strain evidence="5 6">QSSC 1-22</strain>
    </source>
</reference>
<dbReference type="InterPro" id="IPR058792">
    <property type="entry name" value="Beta-barrel_RND_2"/>
</dbReference>
<keyword evidence="2" id="KW-0813">Transport</keyword>